<dbReference type="Proteomes" id="UP001151287">
    <property type="component" value="Unassembled WGS sequence"/>
</dbReference>
<proteinExistence type="predicted"/>
<dbReference type="EMBL" id="JAMQYH010000001">
    <property type="protein sequence ID" value="KAJ1701167.1"/>
    <property type="molecule type" value="Genomic_DNA"/>
</dbReference>
<evidence type="ECO:0000313" key="3">
    <source>
        <dbReference type="Proteomes" id="UP001151287"/>
    </source>
</evidence>
<dbReference type="PROSITE" id="PS50181">
    <property type="entry name" value="FBOX"/>
    <property type="match status" value="1"/>
</dbReference>
<dbReference type="SMART" id="SM00579">
    <property type="entry name" value="FBD"/>
    <property type="match status" value="1"/>
</dbReference>
<dbReference type="OrthoDB" id="682954at2759"/>
<dbReference type="InterPro" id="IPR036047">
    <property type="entry name" value="F-box-like_dom_sf"/>
</dbReference>
<dbReference type="InterPro" id="IPR006566">
    <property type="entry name" value="FBD"/>
</dbReference>
<accession>A0A9Q0CWV6</accession>
<dbReference type="Pfam" id="PF00646">
    <property type="entry name" value="F-box"/>
    <property type="match status" value="1"/>
</dbReference>
<keyword evidence="3" id="KW-1185">Reference proteome</keyword>
<dbReference type="AlphaFoldDB" id="A0A9Q0CWV6"/>
<dbReference type="Gene3D" id="3.80.10.10">
    <property type="entry name" value="Ribonuclease Inhibitor"/>
    <property type="match status" value="1"/>
</dbReference>
<dbReference type="PANTHER" id="PTHR34145:SF28">
    <property type="entry name" value="F-BOX DOMAIN-CONTAINING PROTEIN"/>
    <property type="match status" value="1"/>
</dbReference>
<dbReference type="SMART" id="SM00256">
    <property type="entry name" value="FBOX"/>
    <property type="match status" value="1"/>
</dbReference>
<dbReference type="SUPFAM" id="SSF81383">
    <property type="entry name" value="F-box domain"/>
    <property type="match status" value="1"/>
</dbReference>
<dbReference type="Pfam" id="PF24758">
    <property type="entry name" value="LRR_At5g56370"/>
    <property type="match status" value="1"/>
</dbReference>
<organism evidence="2 3">
    <name type="scientific">Rhynchospora breviuscula</name>
    <dbReference type="NCBI Taxonomy" id="2022672"/>
    <lineage>
        <taxon>Eukaryota</taxon>
        <taxon>Viridiplantae</taxon>
        <taxon>Streptophyta</taxon>
        <taxon>Embryophyta</taxon>
        <taxon>Tracheophyta</taxon>
        <taxon>Spermatophyta</taxon>
        <taxon>Magnoliopsida</taxon>
        <taxon>Liliopsida</taxon>
        <taxon>Poales</taxon>
        <taxon>Cyperaceae</taxon>
        <taxon>Cyperoideae</taxon>
        <taxon>Rhynchosporeae</taxon>
        <taxon>Rhynchospora</taxon>
    </lineage>
</organism>
<evidence type="ECO:0000259" key="1">
    <source>
        <dbReference type="PROSITE" id="PS50181"/>
    </source>
</evidence>
<name>A0A9Q0CWV6_9POAL</name>
<dbReference type="InterPro" id="IPR055411">
    <property type="entry name" value="LRR_FXL15/At3g58940/PEG3-like"/>
</dbReference>
<evidence type="ECO:0000313" key="2">
    <source>
        <dbReference type="EMBL" id="KAJ1701167.1"/>
    </source>
</evidence>
<dbReference type="InterPro" id="IPR001810">
    <property type="entry name" value="F-box_dom"/>
</dbReference>
<gene>
    <name evidence="2" type="ORF">LUZ63_000946</name>
</gene>
<dbReference type="PANTHER" id="PTHR34145">
    <property type="entry name" value="OS02G0105600 PROTEIN"/>
    <property type="match status" value="1"/>
</dbReference>
<comment type="caution">
    <text evidence="2">The sequence shown here is derived from an EMBL/GenBank/DDBJ whole genome shotgun (WGS) entry which is preliminary data.</text>
</comment>
<dbReference type="InterPro" id="IPR053772">
    <property type="entry name" value="At1g61320/At1g61330-like"/>
</dbReference>
<reference evidence="2" key="1">
    <citation type="journal article" date="2022" name="Cell">
        <title>Repeat-based holocentromeres influence genome architecture and karyotype evolution.</title>
        <authorList>
            <person name="Hofstatter P.G."/>
            <person name="Thangavel G."/>
            <person name="Lux T."/>
            <person name="Neumann P."/>
            <person name="Vondrak T."/>
            <person name="Novak P."/>
            <person name="Zhang M."/>
            <person name="Costa L."/>
            <person name="Castellani M."/>
            <person name="Scott A."/>
            <person name="Toegelov H."/>
            <person name="Fuchs J."/>
            <person name="Mata-Sucre Y."/>
            <person name="Dias Y."/>
            <person name="Vanzela A.L.L."/>
            <person name="Huettel B."/>
            <person name="Almeida C.C.S."/>
            <person name="Simkova H."/>
            <person name="Souza G."/>
            <person name="Pedrosa-Harand A."/>
            <person name="Macas J."/>
            <person name="Mayer K.F.X."/>
            <person name="Houben A."/>
            <person name="Marques A."/>
        </authorList>
    </citation>
    <scope>NUCLEOTIDE SEQUENCE</scope>
    <source>
        <strain evidence="2">RhyBre1mFocal</strain>
    </source>
</reference>
<dbReference type="InterPro" id="IPR032675">
    <property type="entry name" value="LRR_dom_sf"/>
</dbReference>
<dbReference type="SUPFAM" id="SSF52047">
    <property type="entry name" value="RNI-like"/>
    <property type="match status" value="1"/>
</dbReference>
<feature type="domain" description="F-box" evidence="1">
    <location>
        <begin position="4"/>
        <end position="52"/>
    </location>
</feature>
<dbReference type="Gene3D" id="1.20.1280.50">
    <property type="match status" value="1"/>
</dbReference>
<protein>
    <recommendedName>
        <fullName evidence="1">F-box domain-containing protein</fullName>
    </recommendedName>
</protein>
<sequence>MADSDFLSSMPPEIIEKILVKLPIKEAVRTSVLSRKWKSSWASIPDLVFSANTIESQLIESVDKVLQMHQGPILKFEVALRTDQHVPEEAINRWLLILSKNGLKDLRLIFKFDGDCRVPSSLFSCHKLERLEIERCTLNAPQCFQGLKLLRDLTLAVCYLKGITIEKFVSVCPLLESLTLLGIVNQDCIAIRAPNLKQLDFLGPFNDFLLETPKLISATISTYGLPFAFSDFSLPNDGCNSKLLRAMGALSNIEKVKIDSDFCQYLASGLIPEKLLVTFHQLKWISIVLDDRTKVIDTALCIFQKAPNLKTLCLKLPSQIIWDQQRITSISFPKGLEVVVICAFNDVVSLLEFAKFILSTAPQLEKLVIDQWGFDNLDDRMGFLIELASFPRLSSKAVILFDVSCRY</sequence>